<sequence length="159" mass="17208">EENGDLEVDKSDHRPSNEVPHPKLKAPRMEQGVMEEKGGHKQKKRPKDDERPMRKDIGSKNTNPKSRSREGDLDASACLTSSRRDVYDKLLGTIGSLGATEFAFPLGEANNELGELGVFLGVASVDEVEGEAAVSGFAFDEPPIPVAQLIHDAAVETAE</sequence>
<dbReference type="EMBL" id="CAJVPT010058444">
    <property type="protein sequence ID" value="CAG8760372.1"/>
    <property type="molecule type" value="Genomic_DNA"/>
</dbReference>
<feature type="non-terminal residue" evidence="1">
    <location>
        <position position="1"/>
    </location>
</feature>
<protein>
    <submittedName>
        <fullName evidence="1">16205_t:CDS:1</fullName>
    </submittedName>
</protein>
<evidence type="ECO:0000313" key="1">
    <source>
        <dbReference type="EMBL" id="CAG8760372.1"/>
    </source>
</evidence>
<evidence type="ECO:0000313" key="2">
    <source>
        <dbReference type="Proteomes" id="UP000789525"/>
    </source>
</evidence>
<feature type="non-terminal residue" evidence="1">
    <location>
        <position position="159"/>
    </location>
</feature>
<name>A0ACA9QPZ0_9GLOM</name>
<reference evidence="1" key="1">
    <citation type="submission" date="2021-06" db="EMBL/GenBank/DDBJ databases">
        <authorList>
            <person name="Kallberg Y."/>
            <person name="Tangrot J."/>
            <person name="Rosling A."/>
        </authorList>
    </citation>
    <scope>NUCLEOTIDE SEQUENCE</scope>
    <source>
        <strain evidence="1">CL356</strain>
    </source>
</reference>
<accession>A0ACA9QPZ0</accession>
<keyword evidence="2" id="KW-1185">Reference proteome</keyword>
<dbReference type="Proteomes" id="UP000789525">
    <property type="component" value="Unassembled WGS sequence"/>
</dbReference>
<gene>
    <name evidence="1" type="ORF">ACOLOM_LOCUS13170</name>
</gene>
<organism evidence="1 2">
    <name type="scientific">Acaulospora colombiana</name>
    <dbReference type="NCBI Taxonomy" id="27376"/>
    <lineage>
        <taxon>Eukaryota</taxon>
        <taxon>Fungi</taxon>
        <taxon>Fungi incertae sedis</taxon>
        <taxon>Mucoromycota</taxon>
        <taxon>Glomeromycotina</taxon>
        <taxon>Glomeromycetes</taxon>
        <taxon>Diversisporales</taxon>
        <taxon>Acaulosporaceae</taxon>
        <taxon>Acaulospora</taxon>
    </lineage>
</organism>
<comment type="caution">
    <text evidence="1">The sequence shown here is derived from an EMBL/GenBank/DDBJ whole genome shotgun (WGS) entry which is preliminary data.</text>
</comment>
<proteinExistence type="predicted"/>